<dbReference type="OMA" id="ASERMKF"/>
<comment type="similarity">
    <text evidence="1 5">Belongs to the type-B carboxylesterase/lipase family.</text>
</comment>
<evidence type="ECO:0000256" key="5">
    <source>
        <dbReference type="RuleBase" id="RU361235"/>
    </source>
</evidence>
<dbReference type="Gene3D" id="3.40.50.1820">
    <property type="entry name" value="alpha/beta hydrolase"/>
    <property type="match status" value="1"/>
</dbReference>
<dbReference type="FunFam" id="3.40.50.1820:FF:000092">
    <property type="entry name" value="Carboxylic ester hydrolase"/>
    <property type="match status" value="1"/>
</dbReference>
<evidence type="ECO:0000256" key="3">
    <source>
        <dbReference type="ARBA" id="ARBA00022801"/>
    </source>
</evidence>
<keyword evidence="4" id="KW-0325">Glycoprotein</keyword>
<evidence type="ECO:0000256" key="4">
    <source>
        <dbReference type="ARBA" id="ARBA00023180"/>
    </source>
</evidence>
<dbReference type="PROSITE" id="PS00941">
    <property type="entry name" value="CARBOXYLESTERASE_B_2"/>
    <property type="match status" value="1"/>
</dbReference>
<dbReference type="ESTHER" id="zoone-a0a067rmu8">
    <property type="family name" value="Carb_B_Arthropoda"/>
</dbReference>
<dbReference type="Proteomes" id="UP000027135">
    <property type="component" value="Unassembled WGS sequence"/>
</dbReference>
<evidence type="ECO:0000313" key="8">
    <source>
        <dbReference type="Proteomes" id="UP000027135"/>
    </source>
</evidence>
<dbReference type="PANTHER" id="PTHR43142">
    <property type="entry name" value="CARBOXYLIC ESTER HYDROLASE"/>
    <property type="match status" value="1"/>
</dbReference>
<feature type="domain" description="Carboxylesterase type B" evidence="6">
    <location>
        <begin position="9"/>
        <end position="536"/>
    </location>
</feature>
<dbReference type="eggNOG" id="KOG1516">
    <property type="taxonomic scope" value="Eukaryota"/>
</dbReference>
<reference evidence="7 8" key="1">
    <citation type="journal article" date="2014" name="Nat. Commun.">
        <title>Molecular traces of alternative social organization in a termite genome.</title>
        <authorList>
            <person name="Terrapon N."/>
            <person name="Li C."/>
            <person name="Robertson H.M."/>
            <person name="Ji L."/>
            <person name="Meng X."/>
            <person name="Booth W."/>
            <person name="Chen Z."/>
            <person name="Childers C.P."/>
            <person name="Glastad K.M."/>
            <person name="Gokhale K."/>
            <person name="Gowin J."/>
            <person name="Gronenberg W."/>
            <person name="Hermansen R.A."/>
            <person name="Hu H."/>
            <person name="Hunt B.G."/>
            <person name="Huylmans A.K."/>
            <person name="Khalil S.M."/>
            <person name="Mitchell R.D."/>
            <person name="Munoz-Torres M.C."/>
            <person name="Mustard J.A."/>
            <person name="Pan H."/>
            <person name="Reese J.T."/>
            <person name="Scharf M.E."/>
            <person name="Sun F."/>
            <person name="Vogel H."/>
            <person name="Xiao J."/>
            <person name="Yang W."/>
            <person name="Yang Z."/>
            <person name="Yang Z."/>
            <person name="Zhou J."/>
            <person name="Zhu J."/>
            <person name="Brent C.S."/>
            <person name="Elsik C.G."/>
            <person name="Goodisman M.A."/>
            <person name="Liberles D.A."/>
            <person name="Roe R.M."/>
            <person name="Vargo E.L."/>
            <person name="Vilcinskas A."/>
            <person name="Wang J."/>
            <person name="Bornberg-Bauer E."/>
            <person name="Korb J."/>
            <person name="Zhang G."/>
            <person name="Liebig J."/>
        </authorList>
    </citation>
    <scope>NUCLEOTIDE SEQUENCE [LARGE SCALE GENOMIC DNA]</scope>
    <source>
        <tissue evidence="7">Whole organism</tissue>
    </source>
</reference>
<dbReference type="STRING" id="136037.A0A067RMU8"/>
<protein>
    <recommendedName>
        <fullName evidence="5">Carboxylic ester hydrolase</fullName>
        <ecNumber evidence="5">3.1.1.-</ecNumber>
    </recommendedName>
</protein>
<dbReference type="AlphaFoldDB" id="A0A067RMU8"/>
<dbReference type="InterPro" id="IPR019819">
    <property type="entry name" value="Carboxylesterase_B_CS"/>
</dbReference>
<dbReference type="InParanoid" id="A0A067RMU8"/>
<dbReference type="EC" id="3.1.1.-" evidence="5"/>
<organism evidence="7 8">
    <name type="scientific">Zootermopsis nevadensis</name>
    <name type="common">Dampwood termite</name>
    <dbReference type="NCBI Taxonomy" id="136037"/>
    <lineage>
        <taxon>Eukaryota</taxon>
        <taxon>Metazoa</taxon>
        <taxon>Ecdysozoa</taxon>
        <taxon>Arthropoda</taxon>
        <taxon>Hexapoda</taxon>
        <taxon>Insecta</taxon>
        <taxon>Pterygota</taxon>
        <taxon>Neoptera</taxon>
        <taxon>Polyneoptera</taxon>
        <taxon>Dictyoptera</taxon>
        <taxon>Blattodea</taxon>
        <taxon>Blattoidea</taxon>
        <taxon>Termitoidae</taxon>
        <taxon>Termopsidae</taxon>
        <taxon>Zootermopsis</taxon>
    </lineage>
</organism>
<name>A0A067RMU8_ZOONE</name>
<accession>A0A067RMU8</accession>
<dbReference type="GO" id="GO:0052689">
    <property type="term" value="F:carboxylic ester hydrolase activity"/>
    <property type="evidence" value="ECO:0007669"/>
    <property type="project" value="UniProtKB-KW"/>
</dbReference>
<dbReference type="CDD" id="cd00312">
    <property type="entry name" value="Esterase_lipase"/>
    <property type="match status" value="1"/>
</dbReference>
<evidence type="ECO:0000259" key="6">
    <source>
        <dbReference type="Pfam" id="PF00135"/>
    </source>
</evidence>
<gene>
    <name evidence="7" type="ORF">L798_04335</name>
</gene>
<dbReference type="OrthoDB" id="19653at2759"/>
<evidence type="ECO:0000256" key="2">
    <source>
        <dbReference type="ARBA" id="ARBA00022487"/>
    </source>
</evidence>
<dbReference type="InterPro" id="IPR002018">
    <property type="entry name" value="CarbesteraseB"/>
</dbReference>
<dbReference type="PANTHER" id="PTHR43142:SF1">
    <property type="entry name" value="CARBOXYLIC ESTER HYDROLASE"/>
    <property type="match status" value="1"/>
</dbReference>
<dbReference type="SUPFAM" id="SSF53474">
    <property type="entry name" value="alpha/beta-Hydrolases"/>
    <property type="match status" value="1"/>
</dbReference>
<evidence type="ECO:0000313" key="7">
    <source>
        <dbReference type="EMBL" id="KDR24383.1"/>
    </source>
</evidence>
<proteinExistence type="inferred from homology"/>
<keyword evidence="8" id="KW-1185">Reference proteome</keyword>
<dbReference type="InterPro" id="IPR019826">
    <property type="entry name" value="Carboxylesterase_B_AS"/>
</dbReference>
<keyword evidence="2" id="KW-0719">Serine esterase</keyword>
<keyword evidence="3 5" id="KW-0378">Hydrolase</keyword>
<dbReference type="PROSITE" id="PS00122">
    <property type="entry name" value="CARBOXYLESTERASE_B_1"/>
    <property type="match status" value="1"/>
</dbReference>
<dbReference type="EMBL" id="KK852415">
    <property type="protein sequence ID" value="KDR24383.1"/>
    <property type="molecule type" value="Genomic_DNA"/>
</dbReference>
<dbReference type="InterPro" id="IPR029058">
    <property type="entry name" value="AB_hydrolase_fold"/>
</dbReference>
<evidence type="ECO:0000256" key="1">
    <source>
        <dbReference type="ARBA" id="ARBA00005964"/>
    </source>
</evidence>
<dbReference type="Pfam" id="PF00135">
    <property type="entry name" value="COesterase"/>
    <property type="match status" value="1"/>
</dbReference>
<sequence>MEETVTAVTVSVAQGDLRGTEVTTKLGTTYNTFKGIPYAKPPLGSLRFRAPHPADSWEGIRDALTEGSVAPQIDDVVADAYLGEEDCLYLNVYTPKLPSNSGDDLKAVMVWIHGGGFYMGSGNTQIHGPDYLVAGDVVLVTFNYRLGALGFLSTEDSETSSNNGLKDQVMALRWVQQNIAQFGGDPGNVTIFGVSAGGGSVHFHLLSPMSAGLFHRAIAMSGVVLNPWALIEEPRDRAFRLGAALGSKATNSKELVEFLRTVPAQQLVEDIVKAQTPEEKASQLLFFAPTLETGAQQGEEVFLTGKPLDLMQEGRFHKVPFMSGITSQEGMLIMRAVFKNPTLLNELNNNYEYFVPSTMKLKQKSAKSQEIARKIKHFYFGDKPVSRETLQPLFDLFSDIYFITGIKKSIELQLQHSDTPIYFYEFSFDEKLGMIEKYLGDSTIAGVCHGAEVAYLFKAFYVNDDKLDPNTDYMKTVARMVKMWTNFAKTGNPTPKIDPLLGVTWTPVTKGELNYLNIDKELTMQKDIAKDRVAFWEELQSFL</sequence>